<dbReference type="AlphaFoldDB" id="A0A6P2TPN5"/>
<protein>
    <submittedName>
        <fullName evidence="1">Uncharacterized protein</fullName>
    </submittedName>
</protein>
<proteinExistence type="predicted"/>
<organism evidence="1 2">
    <name type="scientific">Burkholderia lata (strain ATCC 17760 / DSM 23089 / LMG 22485 / NCIMB 9086 / R18194 / 383)</name>
    <dbReference type="NCBI Taxonomy" id="482957"/>
    <lineage>
        <taxon>Bacteria</taxon>
        <taxon>Pseudomonadati</taxon>
        <taxon>Pseudomonadota</taxon>
        <taxon>Betaproteobacteria</taxon>
        <taxon>Burkholderiales</taxon>
        <taxon>Burkholderiaceae</taxon>
        <taxon>Burkholderia</taxon>
        <taxon>Burkholderia cepacia complex</taxon>
    </lineage>
</organism>
<gene>
    <name evidence="1" type="ORF">BLA39750_00158</name>
</gene>
<dbReference type="Proteomes" id="UP000494110">
    <property type="component" value="Unassembled WGS sequence"/>
</dbReference>
<reference evidence="1 2" key="1">
    <citation type="submission" date="2019-09" db="EMBL/GenBank/DDBJ databases">
        <authorList>
            <person name="Depoorter E."/>
        </authorList>
    </citation>
    <scope>NUCLEOTIDE SEQUENCE [LARGE SCALE GENOMIC DNA]</scope>
    <source>
        <strain evidence="1">R-39750</strain>
    </source>
</reference>
<sequence length="81" mass="8962">MSRSGKRFTGHLNLASTIRRHPKTKCPDLARRGIILSFVSIDTTQPDQNRFSFPSSSLLSSVRWVGPAAPNPSSDTEFDES</sequence>
<name>A0A6P2TPN5_BURL3</name>
<accession>A0A6P2TPN5</accession>
<evidence type="ECO:0000313" key="2">
    <source>
        <dbReference type="Proteomes" id="UP000494110"/>
    </source>
</evidence>
<evidence type="ECO:0000313" key="1">
    <source>
        <dbReference type="EMBL" id="VWC65839.1"/>
    </source>
</evidence>
<dbReference type="EMBL" id="CABVQN010000001">
    <property type="protein sequence ID" value="VWC65839.1"/>
    <property type="molecule type" value="Genomic_DNA"/>
</dbReference>